<comment type="caution">
    <text evidence="2">The sequence shown here is derived from an EMBL/GenBank/DDBJ whole genome shotgun (WGS) entry which is preliminary data.</text>
</comment>
<organism evidence="2 3">
    <name type="scientific">Hypsibius exemplaris</name>
    <name type="common">Freshwater tardigrade</name>
    <dbReference type="NCBI Taxonomy" id="2072580"/>
    <lineage>
        <taxon>Eukaryota</taxon>
        <taxon>Metazoa</taxon>
        <taxon>Ecdysozoa</taxon>
        <taxon>Tardigrada</taxon>
        <taxon>Eutardigrada</taxon>
        <taxon>Parachela</taxon>
        <taxon>Hypsibioidea</taxon>
        <taxon>Hypsibiidae</taxon>
        <taxon>Hypsibius</taxon>
    </lineage>
</organism>
<accession>A0A1W0X716</accession>
<dbReference type="EMBL" id="MTYJ01000012">
    <property type="protein sequence ID" value="OQV23317.1"/>
    <property type="molecule type" value="Genomic_DNA"/>
</dbReference>
<sequence>MVRFWGSLLFLSIVICAAVALPATTTENRLEKMPKQRCHICEEKLTTPTGRHCGAEPFDPTAPGVNEAWCYVREMCVVRRLTRWKNGALEVELVRNCTNKKHDEFVRNYQAKVPGCAFLDGGGESATFCYCHEDMCNSYFVSDSLPYGQIMPLESSLTTTTSTTTDDEEYLYEEQFVESDVKELQLPVASASVARSSSSCGDTAASVRGIHPLALLILALLPRA</sequence>
<name>A0A1W0X716_HYPEX</name>
<feature type="signal peptide" evidence="1">
    <location>
        <begin position="1"/>
        <end position="20"/>
    </location>
</feature>
<dbReference type="AlphaFoldDB" id="A0A1W0X716"/>
<keyword evidence="1" id="KW-0732">Signal</keyword>
<gene>
    <name evidence="2" type="ORF">BV898_02765</name>
</gene>
<reference evidence="3" key="1">
    <citation type="submission" date="2017-01" db="EMBL/GenBank/DDBJ databases">
        <title>Comparative genomics of anhydrobiosis in the tardigrade Hypsibius dujardini.</title>
        <authorList>
            <person name="Yoshida Y."/>
            <person name="Koutsovoulos G."/>
            <person name="Laetsch D."/>
            <person name="Stevens L."/>
            <person name="Kumar S."/>
            <person name="Horikawa D."/>
            <person name="Ishino K."/>
            <person name="Komine S."/>
            <person name="Tomita M."/>
            <person name="Blaxter M."/>
            <person name="Arakawa K."/>
        </authorList>
    </citation>
    <scope>NUCLEOTIDE SEQUENCE [LARGE SCALE GENOMIC DNA]</scope>
    <source>
        <strain evidence="3">Z151</strain>
    </source>
</reference>
<evidence type="ECO:0008006" key="4">
    <source>
        <dbReference type="Google" id="ProtNLM"/>
    </source>
</evidence>
<keyword evidence="3" id="KW-1185">Reference proteome</keyword>
<evidence type="ECO:0000313" key="2">
    <source>
        <dbReference type="EMBL" id="OQV23317.1"/>
    </source>
</evidence>
<proteinExistence type="predicted"/>
<protein>
    <recommendedName>
        <fullName evidence="4">Protein quiver</fullName>
    </recommendedName>
</protein>
<dbReference type="Proteomes" id="UP000192578">
    <property type="component" value="Unassembled WGS sequence"/>
</dbReference>
<feature type="chain" id="PRO_5012641909" description="Protein quiver" evidence="1">
    <location>
        <begin position="21"/>
        <end position="224"/>
    </location>
</feature>
<evidence type="ECO:0000313" key="3">
    <source>
        <dbReference type="Proteomes" id="UP000192578"/>
    </source>
</evidence>
<evidence type="ECO:0000256" key="1">
    <source>
        <dbReference type="SAM" id="SignalP"/>
    </source>
</evidence>